<evidence type="ECO:0000313" key="4">
    <source>
        <dbReference type="EMBL" id="SHG99111.1"/>
    </source>
</evidence>
<name>A0A1M5PB96_9RHOB</name>
<evidence type="ECO:0000256" key="2">
    <source>
        <dbReference type="PROSITE-ProRule" id="PRU00110"/>
    </source>
</evidence>
<keyword evidence="1" id="KW-0902">Two-component regulatory system</keyword>
<dbReference type="STRING" id="870908.SAMN04488044_1770"/>
<dbReference type="Pfam" id="PF01627">
    <property type="entry name" value="Hpt"/>
    <property type="match status" value="1"/>
</dbReference>
<feature type="modified residue" description="Phosphohistidine" evidence="2">
    <location>
        <position position="48"/>
    </location>
</feature>
<dbReference type="Proteomes" id="UP000184211">
    <property type="component" value="Unassembled WGS sequence"/>
</dbReference>
<dbReference type="CDD" id="cd00088">
    <property type="entry name" value="HPT"/>
    <property type="match status" value="1"/>
</dbReference>
<reference evidence="5" key="1">
    <citation type="submission" date="2016-11" db="EMBL/GenBank/DDBJ databases">
        <authorList>
            <person name="Varghese N."/>
            <person name="Submissions S."/>
        </authorList>
    </citation>
    <scope>NUCLEOTIDE SEQUENCE [LARGE SCALE GENOMIC DNA]</scope>
    <source>
        <strain evidence="5">DSM 28223</strain>
    </source>
</reference>
<evidence type="ECO:0000313" key="5">
    <source>
        <dbReference type="Proteomes" id="UP000184211"/>
    </source>
</evidence>
<evidence type="ECO:0000256" key="1">
    <source>
        <dbReference type="ARBA" id="ARBA00023012"/>
    </source>
</evidence>
<dbReference type="EMBL" id="FQWM01000002">
    <property type="protein sequence ID" value="SHG99111.1"/>
    <property type="molecule type" value="Genomic_DNA"/>
</dbReference>
<protein>
    <submittedName>
        <fullName evidence="4">HPt (Histidine-containing phosphotransfer) domain-containing protein</fullName>
    </submittedName>
</protein>
<evidence type="ECO:0000259" key="3">
    <source>
        <dbReference type="PROSITE" id="PS50894"/>
    </source>
</evidence>
<dbReference type="GO" id="GO:0000160">
    <property type="term" value="P:phosphorelay signal transduction system"/>
    <property type="evidence" value="ECO:0007669"/>
    <property type="project" value="UniProtKB-KW"/>
</dbReference>
<keyword evidence="5" id="KW-1185">Reference proteome</keyword>
<gene>
    <name evidence="4" type="ORF">SAMN04488044_1770</name>
</gene>
<dbReference type="OrthoDB" id="7867809at2"/>
<dbReference type="AlphaFoldDB" id="A0A1M5PB96"/>
<dbReference type="InterPro" id="IPR036641">
    <property type="entry name" value="HPT_dom_sf"/>
</dbReference>
<feature type="domain" description="HPt" evidence="3">
    <location>
        <begin position="8"/>
        <end position="106"/>
    </location>
</feature>
<accession>A0A1M5PB96</accession>
<dbReference type="GO" id="GO:0004672">
    <property type="term" value="F:protein kinase activity"/>
    <property type="evidence" value="ECO:0007669"/>
    <property type="project" value="UniProtKB-ARBA"/>
</dbReference>
<dbReference type="SUPFAM" id="SSF47226">
    <property type="entry name" value="Histidine-containing phosphotransfer domain, HPT domain"/>
    <property type="match status" value="1"/>
</dbReference>
<dbReference type="PROSITE" id="PS50894">
    <property type="entry name" value="HPT"/>
    <property type="match status" value="1"/>
</dbReference>
<dbReference type="Gene3D" id="1.20.120.160">
    <property type="entry name" value="HPT domain"/>
    <property type="match status" value="1"/>
</dbReference>
<organism evidence="4 5">
    <name type="scientific">Cognatishimia maritima</name>
    <dbReference type="NCBI Taxonomy" id="870908"/>
    <lineage>
        <taxon>Bacteria</taxon>
        <taxon>Pseudomonadati</taxon>
        <taxon>Pseudomonadota</taxon>
        <taxon>Alphaproteobacteria</taxon>
        <taxon>Rhodobacterales</taxon>
        <taxon>Paracoccaceae</taxon>
        <taxon>Cognatishimia</taxon>
    </lineage>
</organism>
<dbReference type="RefSeq" id="WP_072792519.1">
    <property type="nucleotide sequence ID" value="NZ_FQWM01000002.1"/>
</dbReference>
<dbReference type="InterPro" id="IPR008207">
    <property type="entry name" value="Sig_transdc_His_kin_Hpt_dom"/>
</dbReference>
<keyword evidence="2" id="KW-0597">Phosphoprotein</keyword>
<proteinExistence type="predicted"/>
<sequence length="106" mass="11687">MIDWPHVRKLQQDVGADDFSEIVALYFSEVEDAFDRIREKGLTATDMHLLKGSAANMGFVAFSKACQIAEHALQNAGVECDIDAVTDSYNDSVKDFLNGLEQEAST</sequence>